<dbReference type="EMBL" id="MN739395">
    <property type="protein sequence ID" value="QHT02541.1"/>
    <property type="molecule type" value="Genomic_DNA"/>
</dbReference>
<protein>
    <submittedName>
        <fullName evidence="1">Uncharacterized protein</fullName>
    </submittedName>
</protein>
<evidence type="ECO:0000313" key="1">
    <source>
        <dbReference type="EMBL" id="QHT02541.1"/>
    </source>
</evidence>
<accession>A0A6C0CDK1</accession>
<proteinExistence type="predicted"/>
<name>A0A6C0CDK1_9ZZZZ</name>
<sequence>MSEHLLINPEQLYLIYSPKDIKYEYFDYYFLPKYKSFDVYNIYDAMNCLSLNDINNLNLFIYKQWSLLKLLDDIPNNKRKKYILKIQYSHNKIFNKPGLNNKLKEFISNDKVLGLYIINQILKFLYPCKL</sequence>
<organism evidence="1">
    <name type="scientific">viral metagenome</name>
    <dbReference type="NCBI Taxonomy" id="1070528"/>
    <lineage>
        <taxon>unclassified sequences</taxon>
        <taxon>metagenomes</taxon>
        <taxon>organismal metagenomes</taxon>
    </lineage>
</organism>
<reference evidence="1" key="1">
    <citation type="journal article" date="2020" name="Nature">
        <title>Giant virus diversity and host interactions through global metagenomics.</title>
        <authorList>
            <person name="Schulz F."/>
            <person name="Roux S."/>
            <person name="Paez-Espino D."/>
            <person name="Jungbluth S."/>
            <person name="Walsh D.A."/>
            <person name="Denef V.J."/>
            <person name="McMahon K.D."/>
            <person name="Konstantinidis K.T."/>
            <person name="Eloe-Fadrosh E.A."/>
            <person name="Kyrpides N.C."/>
            <person name="Woyke T."/>
        </authorList>
    </citation>
    <scope>NUCLEOTIDE SEQUENCE</scope>
    <source>
        <strain evidence="1">GVMAG-M-3300020595-32</strain>
    </source>
</reference>
<dbReference type="AlphaFoldDB" id="A0A6C0CDK1"/>